<gene>
    <name evidence="2" type="ORF">E4U42_001269</name>
</gene>
<keyword evidence="3" id="KW-1185">Reference proteome</keyword>
<dbReference type="AlphaFoldDB" id="A0A8K0IZP6"/>
<organism evidence="2 3">
    <name type="scientific">Claviceps africana</name>
    <dbReference type="NCBI Taxonomy" id="83212"/>
    <lineage>
        <taxon>Eukaryota</taxon>
        <taxon>Fungi</taxon>
        <taxon>Dikarya</taxon>
        <taxon>Ascomycota</taxon>
        <taxon>Pezizomycotina</taxon>
        <taxon>Sordariomycetes</taxon>
        <taxon>Hypocreomycetidae</taxon>
        <taxon>Hypocreales</taxon>
        <taxon>Clavicipitaceae</taxon>
        <taxon>Claviceps</taxon>
    </lineage>
</organism>
<dbReference type="EMBL" id="SRPY01001360">
    <property type="protein sequence ID" value="KAG5913345.1"/>
    <property type="molecule type" value="Genomic_DNA"/>
</dbReference>
<dbReference type="Proteomes" id="UP000811619">
    <property type="component" value="Unassembled WGS sequence"/>
</dbReference>
<comment type="caution">
    <text evidence="2">The sequence shown here is derived from an EMBL/GenBank/DDBJ whole genome shotgun (WGS) entry which is preliminary data.</text>
</comment>
<name>A0A8K0IZP6_9HYPO</name>
<sequence>MASEPRVNWIGFSHHASTTGTPNANKVDKMDQVNLQNGKTFHTTSARPPNPVSWEVAVWLFHDSRAKLCLTSKAAAAPAETRKGPHAMSFNSRNAGRVMAQATD</sequence>
<accession>A0A8K0IZP6</accession>
<reference evidence="2" key="1">
    <citation type="journal article" date="2020" name="bioRxiv">
        <title>Whole genome comparisons of ergot fungi reveals the divergence and evolution of species within the genus Claviceps are the result of varying mechanisms driving genome evolution and host range expansion.</title>
        <authorList>
            <person name="Wyka S.A."/>
            <person name="Mondo S.J."/>
            <person name="Liu M."/>
            <person name="Dettman J."/>
            <person name="Nalam V."/>
            <person name="Broders K.D."/>
        </authorList>
    </citation>
    <scope>NUCLEOTIDE SEQUENCE</scope>
    <source>
        <strain evidence="2">CCC 489</strain>
    </source>
</reference>
<evidence type="ECO:0000256" key="1">
    <source>
        <dbReference type="SAM" id="MobiDB-lite"/>
    </source>
</evidence>
<feature type="region of interest" description="Disordered" evidence="1">
    <location>
        <begin position="76"/>
        <end position="104"/>
    </location>
</feature>
<evidence type="ECO:0000313" key="2">
    <source>
        <dbReference type="EMBL" id="KAG5913345.1"/>
    </source>
</evidence>
<proteinExistence type="predicted"/>
<evidence type="ECO:0000313" key="3">
    <source>
        <dbReference type="Proteomes" id="UP000811619"/>
    </source>
</evidence>
<protein>
    <submittedName>
        <fullName evidence="2">Uncharacterized protein</fullName>
    </submittedName>
</protein>